<reference evidence="3 4" key="1">
    <citation type="journal article" date="2003" name="DNA Res.">
        <title>Complete genome structure of Gloeobacter violaceus PCC 7421, a cyanobacterium that lacks thylakoids.</title>
        <authorList>
            <person name="Nakamura Y."/>
            <person name="Kaneko T."/>
            <person name="Sato S."/>
            <person name="Mimuro M."/>
            <person name="Miyashita H."/>
            <person name="Tsuchiya T."/>
            <person name="Sasamoto S."/>
            <person name="Watanabe A."/>
            <person name="Kawashima K."/>
            <person name="Kishida Y."/>
            <person name="Kiyokawa C."/>
            <person name="Kohara M."/>
            <person name="Matsumoto M."/>
            <person name="Matsuno A."/>
            <person name="Nakazaki N."/>
            <person name="Shimpo S."/>
            <person name="Takeuchi C."/>
            <person name="Yamada M."/>
            <person name="Tabata S."/>
        </authorList>
    </citation>
    <scope>NUCLEOTIDE SEQUENCE [LARGE SCALE GENOMIC DNA]</scope>
    <source>
        <strain evidence="4">ATCC 29082 / PCC 7421</strain>
    </source>
</reference>
<dbReference type="eggNOG" id="COG1506">
    <property type="taxonomic scope" value="Bacteria"/>
</dbReference>
<accession>Q7NJQ5</accession>
<sequence length="110" mass="12283">MAEYRRRRSPVFHAEKLKTPLMVHTTTNDEDVNVMQVEALIKALKAAGKQFEYKIYQDAPGGHAFNRLDTALARESRQEIYRFLARYLSPPNPPGAPLPLGAASTSAQGQ</sequence>
<organism evidence="3 4">
    <name type="scientific">Gloeobacter violaceus (strain ATCC 29082 / PCC 7421)</name>
    <dbReference type="NCBI Taxonomy" id="251221"/>
    <lineage>
        <taxon>Bacteria</taxon>
        <taxon>Bacillati</taxon>
        <taxon>Cyanobacteriota</taxon>
        <taxon>Cyanophyceae</taxon>
        <taxon>Gloeobacterales</taxon>
        <taxon>Gloeobacteraceae</taxon>
        <taxon>Gloeobacter</taxon>
    </lineage>
</organism>
<dbReference type="AlphaFoldDB" id="Q7NJQ5"/>
<proteinExistence type="predicted"/>
<dbReference type="Pfam" id="PF00326">
    <property type="entry name" value="Peptidase_S9"/>
    <property type="match status" value="1"/>
</dbReference>
<protein>
    <submittedName>
        <fullName evidence="3">Gll1777 protein</fullName>
    </submittedName>
</protein>
<dbReference type="Gene3D" id="3.40.50.1820">
    <property type="entry name" value="alpha/beta hydrolase"/>
    <property type="match status" value="1"/>
</dbReference>
<dbReference type="PATRIC" id="fig|251221.4.peg.1810"/>
<evidence type="ECO:0000313" key="3">
    <source>
        <dbReference type="EMBL" id="BAC89718.1"/>
    </source>
</evidence>
<evidence type="ECO:0000313" key="4">
    <source>
        <dbReference type="Proteomes" id="UP000000557"/>
    </source>
</evidence>
<keyword evidence="4" id="KW-1185">Reference proteome</keyword>
<name>Q7NJQ5_GLOVI</name>
<gene>
    <name evidence="3" type="ordered locus">gll1777</name>
</gene>
<dbReference type="InterPro" id="IPR001375">
    <property type="entry name" value="Peptidase_S9_cat"/>
</dbReference>
<dbReference type="KEGG" id="gvi:gll1777"/>
<evidence type="ECO:0000256" key="1">
    <source>
        <dbReference type="SAM" id="MobiDB-lite"/>
    </source>
</evidence>
<dbReference type="InterPro" id="IPR029058">
    <property type="entry name" value="AB_hydrolase_fold"/>
</dbReference>
<feature type="domain" description="Peptidase S9 prolyl oligopeptidase catalytic" evidence="2">
    <location>
        <begin position="3"/>
        <end position="88"/>
    </location>
</feature>
<dbReference type="Proteomes" id="UP000000557">
    <property type="component" value="Chromosome"/>
</dbReference>
<evidence type="ECO:0000259" key="2">
    <source>
        <dbReference type="Pfam" id="PF00326"/>
    </source>
</evidence>
<dbReference type="EnsemblBacteria" id="BAC89718">
    <property type="protein sequence ID" value="BAC89718"/>
    <property type="gene ID" value="BAC89718"/>
</dbReference>
<reference evidence="3 4" key="2">
    <citation type="journal article" date="2003" name="DNA Res.">
        <title>Complete genome structure of Gloeobacter violaceus PCC 7421, a cyanobacterium that lacks thylakoids (supplement).</title>
        <authorList>
            <person name="Nakamura Y."/>
            <person name="Kaneko T."/>
            <person name="Sato S."/>
            <person name="Mimuro M."/>
            <person name="Miyashita H."/>
            <person name="Tsuchiya T."/>
            <person name="Sasamoto S."/>
            <person name="Watanabe A."/>
            <person name="Kawashima K."/>
            <person name="Kishida Y."/>
            <person name="Kiyokawa C."/>
            <person name="Kohara M."/>
            <person name="Matsumoto M."/>
            <person name="Matsuno A."/>
            <person name="Nakazaki N."/>
            <person name="Shimpo S."/>
            <person name="Takeuchi C."/>
            <person name="Yamada M."/>
            <person name="Tabata S."/>
        </authorList>
    </citation>
    <scope>NUCLEOTIDE SEQUENCE [LARGE SCALE GENOMIC DNA]</scope>
    <source>
        <strain evidence="4">ATCC 29082 / PCC 7421</strain>
    </source>
</reference>
<dbReference type="GO" id="GO:0008236">
    <property type="term" value="F:serine-type peptidase activity"/>
    <property type="evidence" value="ECO:0007669"/>
    <property type="project" value="InterPro"/>
</dbReference>
<dbReference type="GO" id="GO:0006508">
    <property type="term" value="P:proteolysis"/>
    <property type="evidence" value="ECO:0007669"/>
    <property type="project" value="InterPro"/>
</dbReference>
<dbReference type="HOGENOM" id="CLU_2167377_0_0_3"/>
<feature type="region of interest" description="Disordered" evidence="1">
    <location>
        <begin position="91"/>
        <end position="110"/>
    </location>
</feature>
<dbReference type="InParanoid" id="Q7NJQ5"/>
<dbReference type="EMBL" id="BA000045">
    <property type="protein sequence ID" value="BAC89718.1"/>
    <property type="molecule type" value="Genomic_DNA"/>
</dbReference>
<dbReference type="SUPFAM" id="SSF53474">
    <property type="entry name" value="alpha/beta-Hydrolases"/>
    <property type="match status" value="1"/>
</dbReference>
<dbReference type="OrthoDB" id="9812921at2"/>